<name>A0A7I7XUG5_9MYCO</name>
<feature type="region of interest" description="Disordered" evidence="1">
    <location>
        <begin position="1"/>
        <end position="21"/>
    </location>
</feature>
<dbReference type="EMBL" id="AP022612">
    <property type="protein sequence ID" value="BBZ32562.1"/>
    <property type="molecule type" value="Genomic_DNA"/>
</dbReference>
<reference evidence="2" key="2">
    <citation type="submission" date="2020-02" db="EMBL/GenBank/DDBJ databases">
        <authorList>
            <person name="Matsumoto Y."/>
            <person name="Motooka D."/>
            <person name="Nakamura S."/>
        </authorList>
    </citation>
    <scope>NUCLEOTIDE SEQUENCE</scope>
    <source>
        <strain evidence="2">JCM 13671</strain>
    </source>
</reference>
<sequence>MPTFTAIDTPTPAWGCERRPTESWDESGITVVWASDEVDDSVTGVALISYEDHDFAHGFIACERKEAHVRMVVRGVPVNPTCSLRAAGPAHNLSGPTSVSAVTILEGPGSGG</sequence>
<dbReference type="AlphaFoldDB" id="A0A7I7XUG5"/>
<dbReference type="Proteomes" id="UP000466931">
    <property type="component" value="Chromosome"/>
</dbReference>
<evidence type="ECO:0000313" key="3">
    <source>
        <dbReference type="Proteomes" id="UP000466931"/>
    </source>
</evidence>
<evidence type="ECO:0000256" key="1">
    <source>
        <dbReference type="SAM" id="MobiDB-lite"/>
    </source>
</evidence>
<reference evidence="2" key="1">
    <citation type="journal article" date="2019" name="Emerg. Microbes Infect.">
        <title>Comprehensive subspecies identification of 175 nontuberculous mycobacteria species based on 7547 genomic profiles.</title>
        <authorList>
            <person name="Matsumoto Y."/>
            <person name="Kinjo T."/>
            <person name="Motooka D."/>
            <person name="Nabeya D."/>
            <person name="Jung N."/>
            <person name="Uechi K."/>
            <person name="Horii T."/>
            <person name="Iida T."/>
            <person name="Fujita J."/>
            <person name="Nakamura S."/>
        </authorList>
    </citation>
    <scope>NUCLEOTIDE SEQUENCE [LARGE SCALE GENOMIC DNA]</scope>
    <source>
        <strain evidence="2">JCM 13671</strain>
    </source>
</reference>
<proteinExistence type="predicted"/>
<gene>
    <name evidence="2" type="ORF">MCNF_11670</name>
</gene>
<accession>A0A7I7XUG5</accession>
<organism evidence="2 3">
    <name type="scientific">Mycolicibacterium confluentis</name>
    <dbReference type="NCBI Taxonomy" id="28047"/>
    <lineage>
        <taxon>Bacteria</taxon>
        <taxon>Bacillati</taxon>
        <taxon>Actinomycetota</taxon>
        <taxon>Actinomycetes</taxon>
        <taxon>Mycobacteriales</taxon>
        <taxon>Mycobacteriaceae</taxon>
        <taxon>Mycolicibacterium</taxon>
    </lineage>
</organism>
<protein>
    <submittedName>
        <fullName evidence="2">Uncharacterized protein</fullName>
    </submittedName>
</protein>
<evidence type="ECO:0000313" key="2">
    <source>
        <dbReference type="EMBL" id="BBZ32562.1"/>
    </source>
</evidence>
<keyword evidence="3" id="KW-1185">Reference proteome</keyword>